<protein>
    <submittedName>
        <fullName evidence="3">Fungal_trans domain-containing protein</fullName>
    </submittedName>
</protein>
<dbReference type="OrthoDB" id="5874107at2759"/>
<dbReference type="WBParaSite" id="HPBE_0001301101-mRNA-1">
    <property type="protein sequence ID" value="HPBE_0001301101-mRNA-1"/>
    <property type="gene ID" value="HPBE_0001301101"/>
</dbReference>
<accession>A0A183FWZ0</accession>
<reference evidence="1 2" key="1">
    <citation type="submission" date="2018-11" db="EMBL/GenBank/DDBJ databases">
        <authorList>
            <consortium name="Pathogen Informatics"/>
        </authorList>
    </citation>
    <scope>NUCLEOTIDE SEQUENCE [LARGE SCALE GENOMIC DNA]</scope>
</reference>
<name>A0A183FWZ0_HELPZ</name>
<accession>A0A3P8ASA5</accession>
<proteinExistence type="predicted"/>
<dbReference type="Proteomes" id="UP000050761">
    <property type="component" value="Unassembled WGS sequence"/>
</dbReference>
<evidence type="ECO:0000313" key="3">
    <source>
        <dbReference type="WBParaSite" id="HPBE_0001301101-mRNA-1"/>
    </source>
</evidence>
<dbReference type="AlphaFoldDB" id="A0A183FWZ0"/>
<evidence type="ECO:0000313" key="1">
    <source>
        <dbReference type="EMBL" id="VDO94543.1"/>
    </source>
</evidence>
<reference evidence="3" key="2">
    <citation type="submission" date="2019-09" db="UniProtKB">
        <authorList>
            <consortium name="WormBaseParasite"/>
        </authorList>
    </citation>
    <scope>IDENTIFICATION</scope>
</reference>
<organism evidence="2 3">
    <name type="scientific">Heligmosomoides polygyrus</name>
    <name type="common">Parasitic roundworm</name>
    <dbReference type="NCBI Taxonomy" id="6339"/>
    <lineage>
        <taxon>Eukaryota</taxon>
        <taxon>Metazoa</taxon>
        <taxon>Ecdysozoa</taxon>
        <taxon>Nematoda</taxon>
        <taxon>Chromadorea</taxon>
        <taxon>Rhabditida</taxon>
        <taxon>Rhabditina</taxon>
        <taxon>Rhabditomorpha</taxon>
        <taxon>Strongyloidea</taxon>
        <taxon>Heligmosomidae</taxon>
        <taxon>Heligmosomoides</taxon>
    </lineage>
</organism>
<gene>
    <name evidence="1" type="ORF">HPBE_LOCUS13012</name>
</gene>
<keyword evidence="2" id="KW-1185">Reference proteome</keyword>
<evidence type="ECO:0000313" key="2">
    <source>
        <dbReference type="Proteomes" id="UP000050761"/>
    </source>
</evidence>
<sequence>MLVESNLPKTSIRVSQGDTPEKEKSTLIYLWTRFKHCYKAVLFCAAMVTDADARRVKRFYVRPTHATSSHLRFRSFVSYLTSLDEAQFHEYRTLMPEEFADLIFPTGGNLDGECVVVYYILAYGGIAQTTWMQRPFAQPEVASDPVKAHFNESFSSARCIAESVFDTICSRLHIFQDMQVLYNLLVDGILWQRQLHGYAPLEKSFMNPTHGPTRDLKPSLSICGWCGVLYKMNSCEFLWPTLGTKHFVMTDTSPPPGPACRSIEVNTSIDMSTPWKHQEAA</sequence>
<dbReference type="EMBL" id="UZAH01027734">
    <property type="protein sequence ID" value="VDO94543.1"/>
    <property type="molecule type" value="Genomic_DNA"/>
</dbReference>